<accession>A0A1I7TBQ3</accession>
<reference evidence="3" key="1">
    <citation type="submission" date="2016-11" db="UniProtKB">
        <authorList>
            <consortium name="WormBaseParasite"/>
        </authorList>
    </citation>
    <scope>IDENTIFICATION</scope>
</reference>
<protein>
    <submittedName>
        <fullName evidence="3">Col_cuticle_N domain-containing protein</fullName>
    </submittedName>
</protein>
<dbReference type="AlphaFoldDB" id="A0A1I7TBQ3"/>
<keyword evidence="2" id="KW-1185">Reference proteome</keyword>
<keyword evidence="1" id="KW-0812">Transmembrane</keyword>
<keyword evidence="1" id="KW-0472">Membrane</keyword>
<evidence type="ECO:0000313" key="2">
    <source>
        <dbReference type="Proteomes" id="UP000095282"/>
    </source>
</evidence>
<dbReference type="WBParaSite" id="Csp11.Scaffold574.g4378.t1">
    <property type="protein sequence ID" value="Csp11.Scaffold574.g4378.t1"/>
    <property type="gene ID" value="Csp11.Scaffold574.g4378"/>
</dbReference>
<keyword evidence="1" id="KW-1133">Transmembrane helix</keyword>
<name>A0A1I7TBQ3_9PELO</name>
<feature type="transmembrane region" description="Helical" evidence="1">
    <location>
        <begin position="6"/>
        <end position="27"/>
    </location>
</feature>
<evidence type="ECO:0000256" key="1">
    <source>
        <dbReference type="SAM" id="Phobius"/>
    </source>
</evidence>
<dbReference type="Proteomes" id="UP000095282">
    <property type="component" value="Unplaced"/>
</dbReference>
<organism evidence="2 3">
    <name type="scientific">Caenorhabditis tropicalis</name>
    <dbReference type="NCBI Taxonomy" id="1561998"/>
    <lineage>
        <taxon>Eukaryota</taxon>
        <taxon>Metazoa</taxon>
        <taxon>Ecdysozoa</taxon>
        <taxon>Nematoda</taxon>
        <taxon>Chromadorea</taxon>
        <taxon>Rhabditida</taxon>
        <taxon>Rhabditina</taxon>
        <taxon>Rhabditomorpha</taxon>
        <taxon>Rhabditoidea</taxon>
        <taxon>Rhabditidae</taxon>
        <taxon>Peloderinae</taxon>
        <taxon>Caenorhabditis</taxon>
    </lineage>
</organism>
<evidence type="ECO:0000313" key="3">
    <source>
        <dbReference type="WBParaSite" id="Csp11.Scaffold574.g4378.t1"/>
    </source>
</evidence>
<sequence length="94" mass="10750">MDYSLILNVTLAFFVIFVAFVFFLCVAKCMVQLYDNGYGDTGRNGTAIFTTLTSCITARQRRRDNEELIRIHLEALAEIRGHRDRRMQATVTAV</sequence>
<proteinExistence type="predicted"/>